<keyword evidence="3" id="KW-1185">Reference proteome</keyword>
<dbReference type="GeneID" id="64821114"/>
<reference evidence="2" key="1">
    <citation type="submission" date="2020-07" db="EMBL/GenBank/DDBJ databases">
        <title>Methanobacterium. sp. MethCan genome.</title>
        <authorList>
            <person name="Postec A."/>
            <person name="Quemeneur M."/>
        </authorList>
    </citation>
    <scope>NUCLEOTIDE SEQUENCE</scope>
    <source>
        <strain evidence="2">MethCAN</strain>
    </source>
</reference>
<evidence type="ECO:0000313" key="3">
    <source>
        <dbReference type="Proteomes" id="UP000681041"/>
    </source>
</evidence>
<evidence type="ECO:0000259" key="1">
    <source>
        <dbReference type="Pfam" id="PF24038"/>
    </source>
</evidence>
<feature type="domain" description="DUF7347" evidence="1">
    <location>
        <begin position="166"/>
        <end position="237"/>
    </location>
</feature>
<accession>A0A8T8K922</accession>
<sequence length="249" mass="28850">MKSGTEFVAVDKDIQKKLNKIHRDVKLIKERSNQQYLELVISNLKKDFIYAINSYLSEDNESNLDKSMVEKCGMRNTCKANFTEFLNKNRSLINEDQLPGEKINHHRDELEKMKTEAPFDKCEICFSEVFDLFQKQVKLIRSLNIYQNNGNNKEGISLISEESIVKEVLEPLAHKQRIQIIKSLSSSTQTFSNLSQITGLRGGNLLYHLQKLIDKNLIIQRHDRGDYMITEKGNKLLGILTQMNDLIEK</sequence>
<proteinExistence type="predicted"/>
<gene>
    <name evidence="2" type="ORF">HYG87_10075</name>
</gene>
<dbReference type="InterPro" id="IPR036390">
    <property type="entry name" value="WH_DNA-bd_sf"/>
</dbReference>
<dbReference type="InterPro" id="IPR055771">
    <property type="entry name" value="DUF7347"/>
</dbReference>
<dbReference type="RefSeq" id="WP_211533032.1">
    <property type="nucleotide sequence ID" value="NZ_CP058560.1"/>
</dbReference>
<dbReference type="Gene3D" id="1.10.10.10">
    <property type="entry name" value="Winged helix-like DNA-binding domain superfamily/Winged helix DNA-binding domain"/>
    <property type="match status" value="1"/>
</dbReference>
<protein>
    <submittedName>
        <fullName evidence="2">Winged helix-turn-helix transcriptional regulator</fullName>
    </submittedName>
</protein>
<dbReference type="InterPro" id="IPR036388">
    <property type="entry name" value="WH-like_DNA-bd_sf"/>
</dbReference>
<dbReference type="InterPro" id="IPR016723">
    <property type="entry name" value="Tscrpt_reg_ArsR_prd"/>
</dbReference>
<dbReference type="AlphaFoldDB" id="A0A8T8K922"/>
<dbReference type="PIRSF" id="PIRSF018357">
    <property type="entry name" value="Trans_reg_ArsR_prd"/>
    <property type="match status" value="1"/>
</dbReference>
<organism evidence="2 3">
    <name type="scientific">Methanobacterium alkalithermotolerans</name>
    <dbReference type="NCBI Taxonomy" id="2731220"/>
    <lineage>
        <taxon>Archaea</taxon>
        <taxon>Methanobacteriati</taxon>
        <taxon>Methanobacteriota</taxon>
        <taxon>Methanomada group</taxon>
        <taxon>Methanobacteria</taxon>
        <taxon>Methanobacteriales</taxon>
        <taxon>Methanobacteriaceae</taxon>
        <taxon>Methanobacterium</taxon>
    </lineage>
</organism>
<name>A0A8T8K922_9EURY</name>
<dbReference type="OrthoDB" id="114909at2157"/>
<dbReference type="CDD" id="cd00090">
    <property type="entry name" value="HTH_ARSR"/>
    <property type="match status" value="1"/>
</dbReference>
<dbReference type="Proteomes" id="UP000681041">
    <property type="component" value="Chromosome"/>
</dbReference>
<evidence type="ECO:0000313" key="2">
    <source>
        <dbReference type="EMBL" id="QUH24075.1"/>
    </source>
</evidence>
<dbReference type="EMBL" id="CP058560">
    <property type="protein sequence ID" value="QUH24075.1"/>
    <property type="molecule type" value="Genomic_DNA"/>
</dbReference>
<dbReference type="Pfam" id="PF24038">
    <property type="entry name" value="DUF7347"/>
    <property type="match status" value="1"/>
</dbReference>
<dbReference type="KEGG" id="meme:HYG87_10075"/>
<dbReference type="SUPFAM" id="SSF46785">
    <property type="entry name" value="Winged helix' DNA-binding domain"/>
    <property type="match status" value="1"/>
</dbReference>
<dbReference type="InterPro" id="IPR011991">
    <property type="entry name" value="ArsR-like_HTH"/>
</dbReference>